<evidence type="ECO:0000256" key="2">
    <source>
        <dbReference type="ARBA" id="ARBA00022676"/>
    </source>
</evidence>
<accession>A0ABX8B2W8</accession>
<dbReference type="InterPro" id="IPR029044">
    <property type="entry name" value="Nucleotide-diphossugar_trans"/>
</dbReference>
<comment type="similarity">
    <text evidence="1">Belongs to the glycosyltransferase 2 family.</text>
</comment>
<sequence>MTPRMPFSVSVVIPTYKGKALLARFLPSVVKALRTYTTATGAPVEILVVDDGSQDDTVDWLTATAFDFVRVLALPVNRGFAPTCNQGFAAARHDLIWLLNNDIEVMPDALFPLVEHFSTPTVFAVASRAQRLGSDAIDGAGRLGRCVQGYWKVFEGYDVFPDRMPPEAILPTFAASGGYSLFDAAKLRALGGFEELLAPFYWEDIELCYRAWKRGWEVRYEPRSLVFHQSSATIRSRFEARAIEVTSARNRLLMHWIHLHDPRWWLAHLALTGLLLLADVVTRRGYREAFRQAWACRRLAFRRRREEQAHSRRTDREVAAIFAAVRQRPYVKTFRKPAEEMALRAAWARASGFRTGAADDEAAAGSPFRKGALTDDLGIE</sequence>
<evidence type="ECO:0000313" key="6">
    <source>
        <dbReference type="Proteomes" id="UP000677668"/>
    </source>
</evidence>
<evidence type="ECO:0000256" key="3">
    <source>
        <dbReference type="ARBA" id="ARBA00022679"/>
    </source>
</evidence>
<dbReference type="CDD" id="cd04186">
    <property type="entry name" value="GT_2_like_c"/>
    <property type="match status" value="1"/>
</dbReference>
<dbReference type="InterPro" id="IPR001173">
    <property type="entry name" value="Glyco_trans_2-like"/>
</dbReference>
<dbReference type="Proteomes" id="UP000677668">
    <property type="component" value="Chromosome 1"/>
</dbReference>
<proteinExistence type="inferred from homology"/>
<dbReference type="PANTHER" id="PTHR43179">
    <property type="entry name" value="RHAMNOSYLTRANSFERASE WBBL"/>
    <property type="match status" value="1"/>
</dbReference>
<dbReference type="Pfam" id="PF00535">
    <property type="entry name" value="Glycos_transf_2"/>
    <property type="match status" value="1"/>
</dbReference>
<keyword evidence="2" id="KW-0328">Glycosyltransferase</keyword>
<gene>
    <name evidence="5" type="ORF">J8C05_08730</name>
</gene>
<organism evidence="5 6">
    <name type="scientific">Chloracidobacterium sp. N</name>
    <dbReference type="NCBI Taxonomy" id="2821540"/>
    <lineage>
        <taxon>Bacteria</taxon>
        <taxon>Pseudomonadati</taxon>
        <taxon>Acidobacteriota</taxon>
        <taxon>Terriglobia</taxon>
        <taxon>Terriglobales</taxon>
        <taxon>Acidobacteriaceae</taxon>
        <taxon>Chloracidobacterium</taxon>
        <taxon>Chloracidobacterium aggregatum</taxon>
    </lineage>
</organism>
<evidence type="ECO:0000259" key="4">
    <source>
        <dbReference type="Pfam" id="PF00535"/>
    </source>
</evidence>
<dbReference type="EMBL" id="CP072642">
    <property type="protein sequence ID" value="QUV93451.1"/>
    <property type="molecule type" value="Genomic_DNA"/>
</dbReference>
<keyword evidence="3" id="KW-0808">Transferase</keyword>
<dbReference type="PANTHER" id="PTHR43179:SF12">
    <property type="entry name" value="GALACTOFURANOSYLTRANSFERASE GLFT2"/>
    <property type="match status" value="1"/>
</dbReference>
<keyword evidence="6" id="KW-1185">Reference proteome</keyword>
<protein>
    <submittedName>
        <fullName evidence="5">Glycosyltransferase family 2 protein</fullName>
    </submittedName>
</protein>
<evidence type="ECO:0000313" key="5">
    <source>
        <dbReference type="EMBL" id="QUV93451.1"/>
    </source>
</evidence>
<name>A0ABX8B2W8_9BACT</name>
<dbReference type="SUPFAM" id="SSF53448">
    <property type="entry name" value="Nucleotide-diphospho-sugar transferases"/>
    <property type="match status" value="1"/>
</dbReference>
<feature type="domain" description="Glycosyltransferase 2-like" evidence="4">
    <location>
        <begin position="10"/>
        <end position="134"/>
    </location>
</feature>
<reference evidence="5 6" key="1">
    <citation type="submission" date="2021-03" db="EMBL/GenBank/DDBJ databases">
        <title>Genomic and phenotypic characterization of Chloracidobacterium isolates provides evidence for multiple species.</title>
        <authorList>
            <person name="Saini M.K."/>
            <person name="Costas A.M.G."/>
            <person name="Tank M."/>
            <person name="Bryant D.A."/>
        </authorList>
    </citation>
    <scope>NUCLEOTIDE SEQUENCE [LARGE SCALE GENOMIC DNA]</scope>
    <source>
        <strain evidence="5 6">N</strain>
    </source>
</reference>
<evidence type="ECO:0000256" key="1">
    <source>
        <dbReference type="ARBA" id="ARBA00006739"/>
    </source>
</evidence>
<dbReference type="Gene3D" id="3.90.550.10">
    <property type="entry name" value="Spore Coat Polysaccharide Biosynthesis Protein SpsA, Chain A"/>
    <property type="match status" value="1"/>
</dbReference>
<dbReference type="RefSeq" id="WP_211421831.1">
    <property type="nucleotide sequence ID" value="NZ_CP072642.1"/>
</dbReference>